<dbReference type="GO" id="GO:0009903">
    <property type="term" value="P:chloroplast avoidance movement"/>
    <property type="evidence" value="ECO:0007669"/>
    <property type="project" value="TreeGrafter"/>
</dbReference>
<keyword evidence="6" id="KW-1185">Reference proteome</keyword>
<feature type="coiled-coil region" evidence="3">
    <location>
        <begin position="280"/>
        <end position="324"/>
    </location>
</feature>
<evidence type="ECO:0000256" key="3">
    <source>
        <dbReference type="SAM" id="Coils"/>
    </source>
</evidence>
<comment type="similarity">
    <text evidence="1">Belongs to the WEB family.</text>
</comment>
<proteinExistence type="inferred from homology"/>
<protein>
    <recommendedName>
        <fullName evidence="7">Protein PLASTID MOVEMENT IMPAIRED 2</fullName>
    </recommendedName>
</protein>
<evidence type="ECO:0000256" key="4">
    <source>
        <dbReference type="SAM" id="MobiDB-lite"/>
    </source>
</evidence>
<evidence type="ECO:0000256" key="2">
    <source>
        <dbReference type="ARBA" id="ARBA00023054"/>
    </source>
</evidence>
<dbReference type="Pfam" id="PF05701">
    <property type="entry name" value="WEMBL"/>
    <property type="match status" value="1"/>
</dbReference>
<evidence type="ECO:0000313" key="5">
    <source>
        <dbReference type="EMBL" id="KAG6489376.1"/>
    </source>
</evidence>
<sequence length="725" mass="81432">MKSLIVDFENFLRINEGAAKLLGCALESSSSLLLLVRHSGGAIFPLVSCPRFGPTVARSSKCDPLQSSPGGCSGCRSPLSSTGDSCHCQIREKHRRVKQERLSKFMERQQTPIFQLDLPSQCVDLLLAEMTLNKLIDRKKAAERETAQLLSELCMANDKAKELAFQIEEAKARAMACQRELSLTSPPGTDDVPQILREVDGVKQKISSLKLDMASASVQRERAQIQIQLIDSECKSYSDYSEGLRREIEATNIEKEFVDLDRSEVEREIEQIKASHDTEAANFSERMEKTKSRIVQLQKEISAAKKMQKELAIIVSDVNALQHEMEFLRSMEKSSEKIRYVKNEQEVLVDLSSLQALRTELAAAKEELSGLKEEGFRIMDAMDVARKEMMQIAEEKGKCNRAVKESESKLEILDTKLHKVMSKMEFASKAERRADAIVSSLSAALRQLHSDIEAAKRETELVREETKPVRVQTEKTRSKTASVEERFGEAMEELKHVTASETIALEELQAVTESTMTERAISALWSDTITISKFEYYYLTKQGKAAQEVAEKKVAAALAWKEALEVKAKAKAKAKAKEEEKKRAKAEDELKGRWAIVTVDQKRGTTKPKKSGLDCNCKQVPEEEEYVTRSSHNMKLAIAMPRRSLNVSGMTGRISCRRPSSSQKKQPSFTDTTTKTVDSMKKKGKIMEKVVRLLNRRRGRQNIKEAVFPPATKLPVVLPFNCATA</sequence>
<feature type="coiled-coil region" evidence="3">
    <location>
        <begin position="125"/>
        <end position="180"/>
    </location>
</feature>
<keyword evidence="2 3" id="KW-0175">Coiled coil</keyword>
<feature type="compositionally biased region" description="Polar residues" evidence="4">
    <location>
        <begin position="658"/>
        <end position="677"/>
    </location>
</feature>
<dbReference type="PANTHER" id="PTHR32054">
    <property type="entry name" value="HEAVY CHAIN, PUTATIVE, EXPRESSED-RELATED-RELATED"/>
    <property type="match status" value="1"/>
</dbReference>
<gene>
    <name evidence="5" type="ORF">ZIOFF_050645</name>
</gene>
<name>A0A8J5KM73_ZINOF</name>
<comment type="caution">
    <text evidence="5">The sequence shown here is derived from an EMBL/GenBank/DDBJ whole genome shotgun (WGS) entry which is preliminary data.</text>
</comment>
<dbReference type="GO" id="GO:0009904">
    <property type="term" value="P:chloroplast accumulation movement"/>
    <property type="evidence" value="ECO:0007669"/>
    <property type="project" value="TreeGrafter"/>
</dbReference>
<dbReference type="Proteomes" id="UP000734854">
    <property type="component" value="Unassembled WGS sequence"/>
</dbReference>
<dbReference type="EMBL" id="JACMSC010000014">
    <property type="protein sequence ID" value="KAG6489376.1"/>
    <property type="molecule type" value="Genomic_DNA"/>
</dbReference>
<feature type="region of interest" description="Disordered" evidence="4">
    <location>
        <begin position="463"/>
        <end position="484"/>
    </location>
</feature>
<dbReference type="GO" id="GO:0005829">
    <property type="term" value="C:cytosol"/>
    <property type="evidence" value="ECO:0007669"/>
    <property type="project" value="TreeGrafter"/>
</dbReference>
<feature type="coiled-coil region" evidence="3">
    <location>
        <begin position="561"/>
        <end position="589"/>
    </location>
</feature>
<evidence type="ECO:0000313" key="6">
    <source>
        <dbReference type="Proteomes" id="UP000734854"/>
    </source>
</evidence>
<dbReference type="PANTHER" id="PTHR32054:SF2">
    <property type="entry name" value="PROTEIN PLASTID MOVEMENT IMPAIRED 2"/>
    <property type="match status" value="1"/>
</dbReference>
<evidence type="ECO:0008006" key="7">
    <source>
        <dbReference type="Google" id="ProtNLM"/>
    </source>
</evidence>
<organism evidence="5 6">
    <name type="scientific">Zingiber officinale</name>
    <name type="common">Ginger</name>
    <name type="synonym">Amomum zingiber</name>
    <dbReference type="NCBI Taxonomy" id="94328"/>
    <lineage>
        <taxon>Eukaryota</taxon>
        <taxon>Viridiplantae</taxon>
        <taxon>Streptophyta</taxon>
        <taxon>Embryophyta</taxon>
        <taxon>Tracheophyta</taxon>
        <taxon>Spermatophyta</taxon>
        <taxon>Magnoliopsida</taxon>
        <taxon>Liliopsida</taxon>
        <taxon>Zingiberales</taxon>
        <taxon>Zingiberaceae</taxon>
        <taxon>Zingiber</taxon>
    </lineage>
</organism>
<reference evidence="5 6" key="1">
    <citation type="submission" date="2020-08" db="EMBL/GenBank/DDBJ databases">
        <title>Plant Genome Project.</title>
        <authorList>
            <person name="Zhang R.-G."/>
        </authorList>
    </citation>
    <scope>NUCLEOTIDE SEQUENCE [LARGE SCALE GENOMIC DNA]</scope>
    <source>
        <tissue evidence="5">Rhizome</tissue>
    </source>
</reference>
<feature type="region of interest" description="Disordered" evidence="4">
    <location>
        <begin position="651"/>
        <end position="678"/>
    </location>
</feature>
<evidence type="ECO:0000256" key="1">
    <source>
        <dbReference type="ARBA" id="ARBA00005485"/>
    </source>
</evidence>
<dbReference type="AlphaFoldDB" id="A0A8J5KM73"/>
<accession>A0A8J5KM73</accession>
<dbReference type="InterPro" id="IPR008545">
    <property type="entry name" value="Web"/>
</dbReference>